<evidence type="ECO:0008006" key="4">
    <source>
        <dbReference type="Google" id="ProtNLM"/>
    </source>
</evidence>
<reference evidence="2 3" key="1">
    <citation type="submission" date="2018-06" db="EMBL/GenBank/DDBJ databases">
        <title>Complete genome sequence of Paracoccus mutanolyticus strain RSP-02 isolated from cellulosic waste.</title>
        <authorList>
            <person name="Amrutha R.N."/>
            <person name="Shrivastav A."/>
            <person name="Buddana S.K."/>
            <person name="Deshpande U."/>
            <person name="Prakasham R.S."/>
        </authorList>
    </citation>
    <scope>NUCLEOTIDE SEQUENCE [LARGE SCALE GENOMIC DNA]</scope>
    <source>
        <strain evidence="2 3">RSP-02</strain>
    </source>
</reference>
<keyword evidence="1" id="KW-0472">Membrane</keyword>
<feature type="transmembrane region" description="Helical" evidence="1">
    <location>
        <begin position="28"/>
        <end position="47"/>
    </location>
</feature>
<sequence>MLIAAPSPSPCIALVAPLLLSGDKLGEAVYMTVGFIVLGVSFGQSSGRRRLLFSPMRAFR</sequence>
<proteinExistence type="predicted"/>
<accession>A0ABN5MAB3</accession>
<dbReference type="Proteomes" id="UP000249922">
    <property type="component" value="Chromosome"/>
</dbReference>
<gene>
    <name evidence="2" type="ORF">DPM13_16300</name>
</gene>
<evidence type="ECO:0000313" key="2">
    <source>
        <dbReference type="EMBL" id="AWX93988.1"/>
    </source>
</evidence>
<name>A0ABN5MAB3_9RHOB</name>
<keyword evidence="1" id="KW-0812">Transmembrane</keyword>
<evidence type="ECO:0000256" key="1">
    <source>
        <dbReference type="SAM" id="Phobius"/>
    </source>
</evidence>
<keyword evidence="1" id="KW-1133">Transmembrane helix</keyword>
<dbReference type="EMBL" id="CP030239">
    <property type="protein sequence ID" value="AWX93988.1"/>
    <property type="molecule type" value="Genomic_DNA"/>
</dbReference>
<evidence type="ECO:0000313" key="3">
    <source>
        <dbReference type="Proteomes" id="UP000249922"/>
    </source>
</evidence>
<protein>
    <recommendedName>
        <fullName evidence="4">Cytochrome C biogenesis protein transmembrane domain-containing protein</fullName>
    </recommendedName>
</protein>
<organism evidence="2 3">
    <name type="scientific">Paracoccus mutanolyticus</name>
    <dbReference type="NCBI Taxonomy" id="1499308"/>
    <lineage>
        <taxon>Bacteria</taxon>
        <taxon>Pseudomonadati</taxon>
        <taxon>Pseudomonadota</taxon>
        <taxon>Alphaproteobacteria</taxon>
        <taxon>Rhodobacterales</taxon>
        <taxon>Paracoccaceae</taxon>
        <taxon>Paracoccus</taxon>
    </lineage>
</organism>
<keyword evidence="3" id="KW-1185">Reference proteome</keyword>